<feature type="region of interest" description="Disordered" evidence="1">
    <location>
        <begin position="58"/>
        <end position="86"/>
    </location>
</feature>
<protein>
    <recommendedName>
        <fullName evidence="5">Fucose-specific lectin</fullName>
    </recommendedName>
</protein>
<feature type="compositionally biased region" description="Polar residues" evidence="1">
    <location>
        <begin position="130"/>
        <end position="146"/>
    </location>
</feature>
<accession>A0A2K1QLJ2</accession>
<name>A0A2K1QLJ2_9PEZI</name>
<comment type="caution">
    <text evidence="3">The sequence shown here is derived from an EMBL/GenBank/DDBJ whole genome shotgun (WGS) entry which is preliminary data.</text>
</comment>
<feature type="transmembrane region" description="Helical" evidence="2">
    <location>
        <begin position="92"/>
        <end position="112"/>
    </location>
</feature>
<keyword evidence="2" id="KW-0472">Membrane</keyword>
<dbReference type="AlphaFoldDB" id="A0A2K1QLJ2"/>
<feature type="compositionally biased region" description="Polar residues" evidence="1">
    <location>
        <begin position="21"/>
        <end position="30"/>
    </location>
</feature>
<sequence>MASDTKGPLIDPGLIPIYQPQIRSESSPQEQKIVAGDRDPSHAPEAITYAPYYSTPTSPYPSYSSPVPQPGGYDGHDTGGAPHRHRSRKRKMIILASLLLIAIAAILGGVLGTQLNKSSDGSNSADSSSTFQPPNNTSAGNDTTTASAVRVLDRTGIATAARADGQGMLLYYQSPNNSIIETFFPTSLLNTSSSTYRPSTTALLPISDIAPGSPLSAITYSVNSTLFRQLFYARSDLRIMQIHATASTSWSTPAKVSPNTDDQYLFSGSAGLCAMPFSFTADGDFFGARVYYAQKRNWVQELWWDQRRSGIDQVWTQGQVFSGADARAGTGCGVSWSGDEVYTSVWYRNGTTGGAEHSYLTNNGRNAGWVNTREITLDANEDFAPSTASAFAAVSDAASNAQYLFFEGRDGELKMVASAAAPPGPAEGSFLSFGPVEGGKLAAFYVGGSPVVANQFDSGELRLQRIARQGSVLANGTVVG</sequence>
<gene>
    <name evidence="3" type="ORF">CAC42_4202</name>
</gene>
<evidence type="ECO:0000256" key="2">
    <source>
        <dbReference type="SAM" id="Phobius"/>
    </source>
</evidence>
<keyword evidence="2" id="KW-1133">Transmembrane helix</keyword>
<evidence type="ECO:0000313" key="3">
    <source>
        <dbReference type="EMBL" id="PNS15750.1"/>
    </source>
</evidence>
<feature type="region of interest" description="Disordered" evidence="1">
    <location>
        <begin position="116"/>
        <end position="146"/>
    </location>
</feature>
<dbReference type="EMBL" id="NKHZ01000068">
    <property type="protein sequence ID" value="PNS15750.1"/>
    <property type="molecule type" value="Genomic_DNA"/>
</dbReference>
<dbReference type="Gene3D" id="2.120.10.70">
    <property type="entry name" value="Fucose-specific lectin"/>
    <property type="match status" value="1"/>
</dbReference>
<evidence type="ECO:0000313" key="4">
    <source>
        <dbReference type="Proteomes" id="UP000243797"/>
    </source>
</evidence>
<reference evidence="3 4" key="1">
    <citation type="submission" date="2017-06" db="EMBL/GenBank/DDBJ databases">
        <title>Draft genome sequence of a variant of Elsinoe murrayae.</title>
        <authorList>
            <person name="Cheng Q."/>
        </authorList>
    </citation>
    <scope>NUCLEOTIDE SEQUENCE [LARGE SCALE GENOMIC DNA]</scope>
    <source>
        <strain evidence="3 4">CQ-2017a</strain>
    </source>
</reference>
<feature type="region of interest" description="Disordered" evidence="1">
    <location>
        <begin position="1"/>
        <end position="45"/>
    </location>
</feature>
<proteinExistence type="predicted"/>
<dbReference type="SUPFAM" id="SSF89372">
    <property type="entry name" value="Fucose-specific lectin"/>
    <property type="match status" value="1"/>
</dbReference>
<feature type="compositionally biased region" description="Low complexity" evidence="1">
    <location>
        <begin position="118"/>
        <end position="129"/>
    </location>
</feature>
<dbReference type="InParanoid" id="A0A2K1QLJ2"/>
<evidence type="ECO:0008006" key="5">
    <source>
        <dbReference type="Google" id="ProtNLM"/>
    </source>
</evidence>
<evidence type="ECO:0000256" key="1">
    <source>
        <dbReference type="SAM" id="MobiDB-lite"/>
    </source>
</evidence>
<keyword evidence="2" id="KW-0812">Transmembrane</keyword>
<dbReference type="Proteomes" id="UP000243797">
    <property type="component" value="Unassembled WGS sequence"/>
</dbReference>
<organism evidence="3 4">
    <name type="scientific">Sphaceloma murrayae</name>
    <dbReference type="NCBI Taxonomy" id="2082308"/>
    <lineage>
        <taxon>Eukaryota</taxon>
        <taxon>Fungi</taxon>
        <taxon>Dikarya</taxon>
        <taxon>Ascomycota</taxon>
        <taxon>Pezizomycotina</taxon>
        <taxon>Dothideomycetes</taxon>
        <taxon>Dothideomycetidae</taxon>
        <taxon>Myriangiales</taxon>
        <taxon>Elsinoaceae</taxon>
        <taxon>Sphaceloma</taxon>
    </lineage>
</organism>
<dbReference type="OrthoDB" id="3923199at2759"/>
<keyword evidence="4" id="KW-1185">Reference proteome</keyword>